<dbReference type="Pfam" id="PF03706">
    <property type="entry name" value="LPG_synthase_TM"/>
    <property type="match status" value="1"/>
</dbReference>
<comment type="caution">
    <text evidence="7">The sequence shown here is derived from an EMBL/GenBank/DDBJ whole genome shotgun (WGS) entry which is preliminary data.</text>
</comment>
<sequence length="341" mass="35664">MERTATSRRGRLRRLGLLLAAVPVVIWAGYHLGEAGASWTAAWASLSDIGWRRLLLLGTVWLTGLWVHTFVLDASLPGLTHPRALTLNLSGSAVANLLPLGGVAGTVLNLTMVRGWGHTNRDFARFVVVSKVWDVAARLLLPFAAVLALLAAGRLHPWLPWLGITVPAALAGGLLVAASLGRSRPLLRLVTLASLAFRTIPGVRGAAWTDAVAALLDGVEELVRRRWRPLTAGMTGYCVSEGVLLWLCLTAVGLTVPVPVLLAGLAAARALTLAAVTPGGAGLVETGAIAVLIGLGTDPTGALAGVLLFRGFVFAAEIPVGGLAVLLWLATRRRGIRPNPA</sequence>
<dbReference type="EMBL" id="JAUSRA010000001">
    <property type="protein sequence ID" value="MDP9793645.1"/>
    <property type="molecule type" value="Genomic_DNA"/>
</dbReference>
<comment type="subcellular location">
    <subcellularLocation>
        <location evidence="1">Cell membrane</location>
        <topology evidence="1">Multi-pass membrane protein</topology>
    </subcellularLocation>
</comment>
<evidence type="ECO:0000313" key="8">
    <source>
        <dbReference type="Proteomes" id="UP001240984"/>
    </source>
</evidence>
<evidence type="ECO:0000256" key="5">
    <source>
        <dbReference type="ARBA" id="ARBA00023136"/>
    </source>
</evidence>
<feature type="transmembrane region" description="Helical" evidence="6">
    <location>
        <begin position="54"/>
        <end position="72"/>
    </location>
</feature>
<evidence type="ECO:0000256" key="6">
    <source>
        <dbReference type="SAM" id="Phobius"/>
    </source>
</evidence>
<name>A0ABT9MQF9_9ACTN</name>
<feature type="transmembrane region" description="Helical" evidence="6">
    <location>
        <begin position="132"/>
        <end position="151"/>
    </location>
</feature>
<evidence type="ECO:0000256" key="2">
    <source>
        <dbReference type="ARBA" id="ARBA00022475"/>
    </source>
</evidence>
<keyword evidence="2" id="KW-1003">Cell membrane</keyword>
<feature type="transmembrane region" description="Helical" evidence="6">
    <location>
        <begin position="93"/>
        <end position="112"/>
    </location>
</feature>
<dbReference type="RefSeq" id="WP_306828718.1">
    <property type="nucleotide sequence ID" value="NZ_JAUSRA010000001.1"/>
</dbReference>
<organism evidence="7 8">
    <name type="scientific">Catenuloplanes nepalensis</name>
    <dbReference type="NCBI Taxonomy" id="587533"/>
    <lineage>
        <taxon>Bacteria</taxon>
        <taxon>Bacillati</taxon>
        <taxon>Actinomycetota</taxon>
        <taxon>Actinomycetes</taxon>
        <taxon>Micromonosporales</taxon>
        <taxon>Micromonosporaceae</taxon>
        <taxon>Catenuloplanes</taxon>
    </lineage>
</organism>
<keyword evidence="4 6" id="KW-1133">Transmembrane helix</keyword>
<feature type="transmembrane region" description="Helical" evidence="6">
    <location>
        <begin position="307"/>
        <end position="330"/>
    </location>
</feature>
<evidence type="ECO:0000313" key="7">
    <source>
        <dbReference type="EMBL" id="MDP9793645.1"/>
    </source>
</evidence>
<evidence type="ECO:0000256" key="1">
    <source>
        <dbReference type="ARBA" id="ARBA00004651"/>
    </source>
</evidence>
<protein>
    <submittedName>
        <fullName evidence="7">Uncharacterized membrane protein YbhN (UPF0104 family)</fullName>
    </submittedName>
</protein>
<feature type="transmembrane region" description="Helical" evidence="6">
    <location>
        <begin position="273"/>
        <end position="295"/>
    </location>
</feature>
<evidence type="ECO:0000256" key="4">
    <source>
        <dbReference type="ARBA" id="ARBA00022989"/>
    </source>
</evidence>
<feature type="transmembrane region" description="Helical" evidence="6">
    <location>
        <begin position="158"/>
        <end position="180"/>
    </location>
</feature>
<keyword evidence="8" id="KW-1185">Reference proteome</keyword>
<proteinExistence type="predicted"/>
<dbReference type="InterPro" id="IPR022791">
    <property type="entry name" value="L-PG_synthase/AglD"/>
</dbReference>
<accession>A0ABT9MQF9</accession>
<dbReference type="Proteomes" id="UP001240984">
    <property type="component" value="Unassembled WGS sequence"/>
</dbReference>
<feature type="transmembrane region" description="Helical" evidence="6">
    <location>
        <begin position="243"/>
        <end position="266"/>
    </location>
</feature>
<dbReference type="PANTHER" id="PTHR39087">
    <property type="entry name" value="UPF0104 MEMBRANE PROTEIN MJ1595"/>
    <property type="match status" value="1"/>
</dbReference>
<gene>
    <name evidence="7" type="ORF">J2S43_002157</name>
</gene>
<keyword evidence="5 6" id="KW-0472">Membrane</keyword>
<reference evidence="7 8" key="1">
    <citation type="submission" date="2023-07" db="EMBL/GenBank/DDBJ databases">
        <title>Sequencing the genomes of 1000 actinobacteria strains.</title>
        <authorList>
            <person name="Klenk H.-P."/>
        </authorList>
    </citation>
    <scope>NUCLEOTIDE SEQUENCE [LARGE SCALE GENOMIC DNA]</scope>
    <source>
        <strain evidence="7 8">DSM 44710</strain>
    </source>
</reference>
<keyword evidence="3 6" id="KW-0812">Transmembrane</keyword>
<dbReference type="PANTHER" id="PTHR39087:SF2">
    <property type="entry name" value="UPF0104 MEMBRANE PROTEIN MJ1595"/>
    <property type="match status" value="1"/>
</dbReference>
<evidence type="ECO:0000256" key="3">
    <source>
        <dbReference type="ARBA" id="ARBA00022692"/>
    </source>
</evidence>